<protein>
    <submittedName>
        <fullName evidence="1">Uncharacterized protein</fullName>
    </submittedName>
</protein>
<name>A0ACC0C9F0_CATRO</name>
<organism evidence="1 2">
    <name type="scientific">Catharanthus roseus</name>
    <name type="common">Madagascar periwinkle</name>
    <name type="synonym">Vinca rosea</name>
    <dbReference type="NCBI Taxonomy" id="4058"/>
    <lineage>
        <taxon>Eukaryota</taxon>
        <taxon>Viridiplantae</taxon>
        <taxon>Streptophyta</taxon>
        <taxon>Embryophyta</taxon>
        <taxon>Tracheophyta</taxon>
        <taxon>Spermatophyta</taxon>
        <taxon>Magnoliopsida</taxon>
        <taxon>eudicotyledons</taxon>
        <taxon>Gunneridae</taxon>
        <taxon>Pentapetalae</taxon>
        <taxon>asterids</taxon>
        <taxon>lamiids</taxon>
        <taxon>Gentianales</taxon>
        <taxon>Apocynaceae</taxon>
        <taxon>Rauvolfioideae</taxon>
        <taxon>Vinceae</taxon>
        <taxon>Catharanthinae</taxon>
        <taxon>Catharanthus</taxon>
    </lineage>
</organism>
<accession>A0ACC0C9F0</accession>
<proteinExistence type="predicted"/>
<keyword evidence="2" id="KW-1185">Reference proteome</keyword>
<sequence length="107" mass="12892">MVWHNIFDITSEVTKSWKSKSDDAYVHWRRVPLHVWDMWFDRFREKRDFMSYTIYDNVKKHWESDVHKKLSQISKANRMKQDSLSSPSSHCGGSISTAKRIRKLVNF</sequence>
<reference evidence="2" key="1">
    <citation type="journal article" date="2023" name="Nat. Plants">
        <title>Single-cell RNA sequencing provides a high-resolution roadmap for understanding the multicellular compartmentation of specialized metabolism.</title>
        <authorList>
            <person name="Sun S."/>
            <person name="Shen X."/>
            <person name="Li Y."/>
            <person name="Li Y."/>
            <person name="Wang S."/>
            <person name="Li R."/>
            <person name="Zhang H."/>
            <person name="Shen G."/>
            <person name="Guo B."/>
            <person name="Wei J."/>
            <person name="Xu J."/>
            <person name="St-Pierre B."/>
            <person name="Chen S."/>
            <person name="Sun C."/>
        </authorList>
    </citation>
    <scope>NUCLEOTIDE SEQUENCE [LARGE SCALE GENOMIC DNA]</scope>
</reference>
<evidence type="ECO:0000313" key="2">
    <source>
        <dbReference type="Proteomes" id="UP001060085"/>
    </source>
</evidence>
<dbReference type="Proteomes" id="UP001060085">
    <property type="component" value="Linkage Group LG01"/>
</dbReference>
<gene>
    <name evidence="1" type="ORF">M9H77_02733</name>
</gene>
<evidence type="ECO:0000313" key="1">
    <source>
        <dbReference type="EMBL" id="KAI5681505.1"/>
    </source>
</evidence>
<dbReference type="EMBL" id="CM044701">
    <property type="protein sequence ID" value="KAI5681505.1"/>
    <property type="molecule type" value="Genomic_DNA"/>
</dbReference>
<comment type="caution">
    <text evidence="1">The sequence shown here is derived from an EMBL/GenBank/DDBJ whole genome shotgun (WGS) entry which is preliminary data.</text>
</comment>